<name>A0A7Z8JZY4_9CELL</name>
<dbReference type="RefSeq" id="WP_154728988.1">
    <property type="nucleotide sequence ID" value="NZ_SZYE01000037.1"/>
</dbReference>
<dbReference type="InterPro" id="IPR050571">
    <property type="entry name" value="Class-IV_PLP-Dep_Aminotrnsfr"/>
</dbReference>
<gene>
    <name evidence="3" type="ORF">FA014_07060</name>
</gene>
<dbReference type="InterPro" id="IPR043131">
    <property type="entry name" value="BCAT-like_N"/>
</dbReference>
<dbReference type="PANTHER" id="PTHR42743">
    <property type="entry name" value="AMINO-ACID AMINOTRANSFERASE"/>
    <property type="match status" value="1"/>
</dbReference>
<dbReference type="Pfam" id="PF01063">
    <property type="entry name" value="Aminotran_4"/>
    <property type="match status" value="1"/>
</dbReference>
<dbReference type="InterPro" id="IPR043132">
    <property type="entry name" value="BCAT-like_C"/>
</dbReference>
<dbReference type="AlphaFoldDB" id="A0A7Z8JZY4"/>
<dbReference type="OrthoDB" id="9805628at2"/>
<dbReference type="PANTHER" id="PTHR42743:SF11">
    <property type="entry name" value="AMINODEOXYCHORISMATE LYASE"/>
    <property type="match status" value="1"/>
</dbReference>
<dbReference type="Proteomes" id="UP000308121">
    <property type="component" value="Unassembled WGS sequence"/>
</dbReference>
<dbReference type="GO" id="GO:0005829">
    <property type="term" value="C:cytosol"/>
    <property type="evidence" value="ECO:0007669"/>
    <property type="project" value="TreeGrafter"/>
</dbReference>
<keyword evidence="3" id="KW-0808">Transferase</keyword>
<dbReference type="InterPro" id="IPR001544">
    <property type="entry name" value="Aminotrans_IV"/>
</dbReference>
<reference evidence="3 4" key="1">
    <citation type="submission" date="2019-05" db="EMBL/GenBank/DDBJ databases">
        <title>Genome sequence of Cellulomonas hominis strain CS1.</title>
        <authorList>
            <person name="Belmont J."/>
            <person name="Maclea K.S."/>
        </authorList>
    </citation>
    <scope>NUCLEOTIDE SEQUENCE [LARGE SCALE GENOMIC DNA]</scope>
    <source>
        <strain evidence="3 4">CS1</strain>
    </source>
</reference>
<evidence type="ECO:0000256" key="1">
    <source>
        <dbReference type="ARBA" id="ARBA00009320"/>
    </source>
</evidence>
<evidence type="ECO:0000313" key="4">
    <source>
        <dbReference type="Proteomes" id="UP000308121"/>
    </source>
</evidence>
<dbReference type="InterPro" id="IPR036038">
    <property type="entry name" value="Aminotransferase-like"/>
</dbReference>
<comment type="caution">
    <text evidence="3">The sequence shown here is derived from an EMBL/GenBank/DDBJ whole genome shotgun (WGS) entry which is preliminary data.</text>
</comment>
<dbReference type="Gene3D" id="3.30.470.10">
    <property type="match status" value="1"/>
</dbReference>
<organism evidence="3 4">
    <name type="scientific">Cellulomonas hominis</name>
    <dbReference type="NCBI Taxonomy" id="156981"/>
    <lineage>
        <taxon>Bacteria</taxon>
        <taxon>Bacillati</taxon>
        <taxon>Actinomycetota</taxon>
        <taxon>Actinomycetes</taxon>
        <taxon>Micrococcales</taxon>
        <taxon>Cellulomonadaceae</taxon>
        <taxon>Cellulomonas</taxon>
    </lineage>
</organism>
<accession>A0A7Z8JZY4</accession>
<evidence type="ECO:0000256" key="2">
    <source>
        <dbReference type="SAM" id="MobiDB-lite"/>
    </source>
</evidence>
<dbReference type="GO" id="GO:0046394">
    <property type="term" value="P:carboxylic acid biosynthetic process"/>
    <property type="evidence" value="ECO:0007669"/>
    <property type="project" value="UniProtKB-ARBA"/>
</dbReference>
<dbReference type="SUPFAM" id="SSF56752">
    <property type="entry name" value="D-aminoacid aminotransferase-like PLP-dependent enzymes"/>
    <property type="match status" value="1"/>
</dbReference>
<sequence>MVSVLWAGGRLRDPCEPVVAGTDPGYATGLGLFETCAVVGGRAFALTRHLRRLAASAAALELPAVPDDDVREAVAAVLAASGPEVGRLRITVTPGAPGGPGSGGPAPARPAAPAPVLVVTAGPAPPRGPAHVVRSAWVRNERSPLAGHKSTSYAADVLALSAATRAGGNEALLANTRGALCEGATSNVLVERGGELLTPALSSGCLPGVTRALVLAWAAEAGLPVREATADELPWSVVEDARAGAAGLALAGSLRGVVGVEVVEGARVAVGPLTAEVARLFRARAADDLDP</sequence>
<dbReference type="GO" id="GO:0008483">
    <property type="term" value="F:transaminase activity"/>
    <property type="evidence" value="ECO:0007669"/>
    <property type="project" value="UniProtKB-KW"/>
</dbReference>
<protein>
    <submittedName>
        <fullName evidence="3">Aminotransferase IV</fullName>
    </submittedName>
</protein>
<keyword evidence="3" id="KW-0032">Aminotransferase</keyword>
<proteinExistence type="inferred from homology"/>
<comment type="similarity">
    <text evidence="1">Belongs to the class-IV pyridoxal-phosphate-dependent aminotransferase family.</text>
</comment>
<dbReference type="EMBL" id="SZYE01000037">
    <property type="protein sequence ID" value="TKR24264.1"/>
    <property type="molecule type" value="Genomic_DNA"/>
</dbReference>
<dbReference type="Gene3D" id="3.20.10.10">
    <property type="entry name" value="D-amino Acid Aminotransferase, subunit A, domain 2"/>
    <property type="match status" value="1"/>
</dbReference>
<evidence type="ECO:0000313" key="3">
    <source>
        <dbReference type="EMBL" id="TKR24264.1"/>
    </source>
</evidence>
<feature type="region of interest" description="Disordered" evidence="2">
    <location>
        <begin position="92"/>
        <end position="112"/>
    </location>
</feature>